<dbReference type="AlphaFoldDB" id="A0A016UK45"/>
<reference evidence="2" key="1">
    <citation type="journal article" date="2015" name="Nat. Genet.">
        <title>The genome and transcriptome of the zoonotic hookworm Ancylostoma ceylanicum identify infection-specific gene families.</title>
        <authorList>
            <person name="Schwarz E.M."/>
            <person name="Hu Y."/>
            <person name="Antoshechkin I."/>
            <person name="Miller M.M."/>
            <person name="Sternberg P.W."/>
            <person name="Aroian R.V."/>
        </authorList>
    </citation>
    <scope>NUCLEOTIDE SEQUENCE</scope>
    <source>
        <strain evidence="2">HY135</strain>
    </source>
</reference>
<keyword evidence="2" id="KW-1185">Reference proteome</keyword>
<dbReference type="Proteomes" id="UP000024635">
    <property type="component" value="Unassembled WGS sequence"/>
</dbReference>
<sequence>MSIADVLRVSLLVQQYSCAGLPLARYLLRAVIQLRLKRTTSKSHPVPKLDWSSLMTPPSQQLFQIALSNRFATLAIGSRARMCKIVVPRHPQPDTTVDLE</sequence>
<accession>A0A016UK45</accession>
<dbReference type="EMBL" id="JARK01001373">
    <property type="protein sequence ID" value="EYC15222.1"/>
    <property type="molecule type" value="Genomic_DNA"/>
</dbReference>
<name>A0A016UK45_9BILA</name>
<gene>
    <name evidence="1" type="primary">Acey_s0037.g3397</name>
    <name evidence="1" type="ORF">Y032_0037g3397</name>
</gene>
<protein>
    <submittedName>
        <fullName evidence="1">Uncharacterized protein</fullName>
    </submittedName>
</protein>
<proteinExistence type="predicted"/>
<evidence type="ECO:0000313" key="1">
    <source>
        <dbReference type="EMBL" id="EYC15222.1"/>
    </source>
</evidence>
<comment type="caution">
    <text evidence="1">The sequence shown here is derived from an EMBL/GenBank/DDBJ whole genome shotgun (WGS) entry which is preliminary data.</text>
</comment>
<organism evidence="1 2">
    <name type="scientific">Ancylostoma ceylanicum</name>
    <dbReference type="NCBI Taxonomy" id="53326"/>
    <lineage>
        <taxon>Eukaryota</taxon>
        <taxon>Metazoa</taxon>
        <taxon>Ecdysozoa</taxon>
        <taxon>Nematoda</taxon>
        <taxon>Chromadorea</taxon>
        <taxon>Rhabditida</taxon>
        <taxon>Rhabditina</taxon>
        <taxon>Rhabditomorpha</taxon>
        <taxon>Strongyloidea</taxon>
        <taxon>Ancylostomatidae</taxon>
        <taxon>Ancylostomatinae</taxon>
        <taxon>Ancylostoma</taxon>
    </lineage>
</organism>
<evidence type="ECO:0000313" key="2">
    <source>
        <dbReference type="Proteomes" id="UP000024635"/>
    </source>
</evidence>